<dbReference type="Pfam" id="PF01464">
    <property type="entry name" value="SLT"/>
    <property type="match status" value="1"/>
</dbReference>
<keyword evidence="7" id="KW-1185">Reference proteome</keyword>
<feature type="signal peptide" evidence="4">
    <location>
        <begin position="1"/>
        <end position="22"/>
    </location>
</feature>
<comment type="caution">
    <text evidence="6">The sequence shown here is derived from an EMBL/GenBank/DDBJ whole genome shotgun (WGS) entry which is preliminary data.</text>
</comment>
<reference evidence="6 7" key="1">
    <citation type="submission" date="2018-03" db="EMBL/GenBank/DDBJ databases">
        <title>The draft genome of Sphingosinicella sp. GL-C-18.</title>
        <authorList>
            <person name="Liu L."/>
            <person name="Li L."/>
            <person name="Liang L."/>
            <person name="Zhang X."/>
            <person name="Wang T."/>
        </authorList>
    </citation>
    <scope>NUCLEOTIDE SEQUENCE [LARGE SCALE GENOMIC DNA]</scope>
    <source>
        <strain evidence="6 7">GL-C-18</strain>
    </source>
</reference>
<keyword evidence="3 4" id="KW-0732">Signal</keyword>
<evidence type="ECO:0000256" key="3">
    <source>
        <dbReference type="ARBA" id="ARBA00022729"/>
    </source>
</evidence>
<dbReference type="Gene3D" id="1.25.20.10">
    <property type="entry name" value="Bacterial muramidases"/>
    <property type="match status" value="1"/>
</dbReference>
<comment type="similarity">
    <text evidence="2">Belongs to the virb1 family.</text>
</comment>
<sequence>MSSMQKKLVLSGLLGVSAASIAAVATGVPQMKPMRVLPVSLQTVSTPPAMQPALPPASPPRPYVPAGIDSGLSRWNALRQSDNLPFSSYASFLASYRGWPGEAAMRRSAEKAITDATPASEVLNYFRLLPPVSNTGQAKLAFGLLNSGQPDAARQAARTAWTGGALSDADEFRILSLFGAALTPQDHDARVDRLLADGSLQSARRALGYASAMQRPMFEARLALQSRAPDAFSRVSMLSGYEGHAGLIQDRANYLRSSGQSVAARQLLATARITTRPANPETWLETLLTNAKAASNDGQWSTAYDIAARIDDTYPSGTDVSSRPYGERDAYTSLAWLGGNAALNKLARPADAARLFGLYARAAKSPQTRSKGFYWGARAAFAAGQQALSDSLLQQAAASPDQYYGQLALERLGRRVNPPAAPTIFPTPADRSAFASRPLVQATKALGDLGRWNDQSLFVRALADSLESDQDRLLAGEFGRSIGRLDLGVWVARQARNSGANFYAPTAFPEVTLPAAYSHQWSLAHGITRQESSFDRAAMSHVGARGMMQLMPGTAREQAGKVGLPYDLGRLTSDPAYNVMLGTSYFQRLLNQWGGNVPMAVASYNAGAGNVAKWVRQNGDPRAGADIVRWIEDIPYSETRNYVQRVLENAVVYDAIRAQRTGSGSGNRLSFYLGKAGAG</sequence>
<dbReference type="GO" id="GO:0042597">
    <property type="term" value="C:periplasmic space"/>
    <property type="evidence" value="ECO:0007669"/>
    <property type="project" value="InterPro"/>
</dbReference>
<name>A0A2P7QHL5_9SPHN</name>
<feature type="domain" description="Transglycosylase SLT" evidence="5">
    <location>
        <begin position="516"/>
        <end position="621"/>
    </location>
</feature>
<dbReference type="PANTHER" id="PTHR37423">
    <property type="entry name" value="SOLUBLE LYTIC MUREIN TRANSGLYCOSYLASE-RELATED"/>
    <property type="match status" value="1"/>
</dbReference>
<evidence type="ECO:0000259" key="5">
    <source>
        <dbReference type="Pfam" id="PF01464"/>
    </source>
</evidence>
<dbReference type="InterPro" id="IPR008939">
    <property type="entry name" value="Lytic_TGlycosylase_superhlx_U"/>
</dbReference>
<protein>
    <submittedName>
        <fullName evidence="6">Lytic transglycosylase</fullName>
    </submittedName>
</protein>
<gene>
    <name evidence="6" type="ORF">C7I55_23080</name>
</gene>
<dbReference type="SUPFAM" id="SSF48435">
    <property type="entry name" value="Bacterial muramidases"/>
    <property type="match status" value="1"/>
</dbReference>
<dbReference type="AlphaFoldDB" id="A0A2P7QHL5"/>
<dbReference type="PANTHER" id="PTHR37423:SF2">
    <property type="entry name" value="MEMBRANE-BOUND LYTIC MUREIN TRANSGLYCOSYLASE C"/>
    <property type="match status" value="1"/>
</dbReference>
<proteinExistence type="inferred from homology"/>
<dbReference type="Gene3D" id="1.10.530.10">
    <property type="match status" value="1"/>
</dbReference>
<dbReference type="SUPFAM" id="SSF53955">
    <property type="entry name" value="Lysozyme-like"/>
    <property type="match status" value="1"/>
</dbReference>
<evidence type="ECO:0000256" key="1">
    <source>
        <dbReference type="ARBA" id="ARBA00007734"/>
    </source>
</evidence>
<evidence type="ECO:0000256" key="2">
    <source>
        <dbReference type="ARBA" id="ARBA00009387"/>
    </source>
</evidence>
<dbReference type="EMBL" id="PXYI01000009">
    <property type="protein sequence ID" value="PSJ37443.1"/>
    <property type="molecule type" value="Genomic_DNA"/>
</dbReference>
<dbReference type="GO" id="GO:0004553">
    <property type="term" value="F:hydrolase activity, hydrolyzing O-glycosyl compounds"/>
    <property type="evidence" value="ECO:0007669"/>
    <property type="project" value="InterPro"/>
</dbReference>
<evidence type="ECO:0000256" key="4">
    <source>
        <dbReference type="SAM" id="SignalP"/>
    </source>
</evidence>
<dbReference type="InterPro" id="IPR008258">
    <property type="entry name" value="Transglycosylase_SLT_dom_1"/>
</dbReference>
<dbReference type="Proteomes" id="UP000241167">
    <property type="component" value="Unassembled WGS sequence"/>
</dbReference>
<dbReference type="CDD" id="cd13401">
    <property type="entry name" value="Slt70-like"/>
    <property type="match status" value="1"/>
</dbReference>
<feature type="chain" id="PRO_5015181723" evidence="4">
    <location>
        <begin position="23"/>
        <end position="679"/>
    </location>
</feature>
<dbReference type="InterPro" id="IPR023346">
    <property type="entry name" value="Lysozyme-like_dom_sf"/>
</dbReference>
<dbReference type="OrthoDB" id="9815002at2"/>
<evidence type="ECO:0000313" key="6">
    <source>
        <dbReference type="EMBL" id="PSJ37443.1"/>
    </source>
</evidence>
<evidence type="ECO:0000313" key="7">
    <source>
        <dbReference type="Proteomes" id="UP000241167"/>
    </source>
</evidence>
<accession>A0A2P7QHL5</accession>
<organism evidence="6 7">
    <name type="scientific">Allosphingosinicella deserti</name>
    <dbReference type="NCBI Taxonomy" id="2116704"/>
    <lineage>
        <taxon>Bacteria</taxon>
        <taxon>Pseudomonadati</taxon>
        <taxon>Pseudomonadota</taxon>
        <taxon>Alphaproteobacteria</taxon>
        <taxon>Sphingomonadales</taxon>
        <taxon>Sphingomonadaceae</taxon>
        <taxon>Allosphingosinicella</taxon>
    </lineage>
</organism>
<comment type="similarity">
    <text evidence="1">Belongs to the transglycosylase Slt family.</text>
</comment>